<dbReference type="Proteomes" id="UP000494163">
    <property type="component" value="Chromosome 2R"/>
</dbReference>
<dbReference type="AlphaFoldDB" id="A0A0M4ED52"/>
<gene>
    <name evidence="2" type="ORF">Dbus_chr2Rg1369</name>
</gene>
<name>A0A0M4ED52_DROBS</name>
<dbReference type="PANTHER" id="PTHR22667:SF0">
    <property type="entry name" value="AT01380P-RELATED"/>
    <property type="match status" value="1"/>
</dbReference>
<protein>
    <submittedName>
        <fullName evidence="2">CG12857</fullName>
    </submittedName>
</protein>
<dbReference type="PANTHER" id="PTHR22667">
    <property type="entry name" value="AT01380P-RELATED"/>
    <property type="match status" value="1"/>
</dbReference>
<dbReference type="SMR" id="A0A0M4ED52"/>
<dbReference type="OMA" id="ITSRMYE"/>
<proteinExistence type="predicted"/>
<reference evidence="2 3" key="1">
    <citation type="submission" date="2015-08" db="EMBL/GenBank/DDBJ databases">
        <title>Ancestral chromatin configuration constrains chromatin evolution on differentiating sex chromosomes in Drosophila.</title>
        <authorList>
            <person name="Zhou Q."/>
            <person name="Bachtrog D."/>
        </authorList>
    </citation>
    <scope>NUCLEOTIDE SEQUENCE [LARGE SCALE GENOMIC DNA]</scope>
    <source>
        <tissue evidence="2">Whole larvae</tissue>
    </source>
</reference>
<feature type="non-terminal residue" evidence="2">
    <location>
        <position position="1"/>
    </location>
</feature>
<dbReference type="Pfam" id="PF07707">
    <property type="entry name" value="BACK"/>
    <property type="match status" value="1"/>
</dbReference>
<dbReference type="SMART" id="SM00875">
    <property type="entry name" value="BACK"/>
    <property type="match status" value="1"/>
</dbReference>
<organism evidence="2 3">
    <name type="scientific">Drosophila busckii</name>
    <name type="common">Fruit fly</name>
    <dbReference type="NCBI Taxonomy" id="30019"/>
    <lineage>
        <taxon>Eukaryota</taxon>
        <taxon>Metazoa</taxon>
        <taxon>Ecdysozoa</taxon>
        <taxon>Arthropoda</taxon>
        <taxon>Hexapoda</taxon>
        <taxon>Insecta</taxon>
        <taxon>Pterygota</taxon>
        <taxon>Neoptera</taxon>
        <taxon>Endopterygota</taxon>
        <taxon>Diptera</taxon>
        <taxon>Brachycera</taxon>
        <taxon>Muscomorpha</taxon>
        <taxon>Ephydroidea</taxon>
        <taxon>Drosophilidae</taxon>
        <taxon>Drosophila</taxon>
    </lineage>
</organism>
<dbReference type="SMART" id="SM00225">
    <property type="entry name" value="BTB"/>
    <property type="match status" value="1"/>
</dbReference>
<dbReference type="InterPro" id="IPR011705">
    <property type="entry name" value="BACK"/>
</dbReference>
<dbReference type="STRING" id="30019.A0A0M4ED52"/>
<dbReference type="InterPro" id="IPR031750">
    <property type="entry name" value="DUF4734"/>
</dbReference>
<dbReference type="InterPro" id="IPR011333">
    <property type="entry name" value="SKP1/BTB/POZ_sf"/>
</dbReference>
<evidence type="ECO:0000313" key="3">
    <source>
        <dbReference type="Proteomes" id="UP000494163"/>
    </source>
</evidence>
<dbReference type="OrthoDB" id="6350321at2759"/>
<accession>A0A0M4ED52</accession>
<keyword evidence="3" id="KW-1185">Reference proteome</keyword>
<evidence type="ECO:0000313" key="2">
    <source>
        <dbReference type="EMBL" id="ALC41790.1"/>
    </source>
</evidence>
<evidence type="ECO:0000259" key="1">
    <source>
        <dbReference type="PROSITE" id="PS50097"/>
    </source>
</evidence>
<dbReference type="PROSITE" id="PS50097">
    <property type="entry name" value="BTB"/>
    <property type="match status" value="1"/>
</dbReference>
<dbReference type="Gene3D" id="1.25.40.420">
    <property type="match status" value="1"/>
</dbReference>
<dbReference type="Gene3D" id="3.30.710.10">
    <property type="entry name" value="Potassium Channel Kv1.1, Chain A"/>
    <property type="match status" value="1"/>
</dbReference>
<dbReference type="InterPro" id="IPR000210">
    <property type="entry name" value="BTB/POZ_dom"/>
</dbReference>
<sequence>LVAKAEDLELGLERVSSQQANKDLSHSLFEFGHNFEDVENWLSFEQPTKTSLTQVLRYMIENHLKTNVQINIDKVNFNCHSVVLQVYSKFFSELEPMPLVITLPMEKVSQKTFLVIYKWMLSDEPKLERKDIIPVFVAASYLRIEALLQQCWQYFENPKCFNEDTACLLYVEARGDAALDIVRNLMLTRICKFMLIFVASRDFLDVPVTHLSFLLSSDDICVNTEIEILFIITRWLGHDWKGRQSHALNLISCIRFHLMPLWYLLCVRRTEEHKLLQKLLNHPSVAAKINQAISQHTSTMYEEQLAGQKMDHMNILKSAQPRKWLLDNECPYFHHISCPCTNSIEFKQFEFYLSILQKKPHNYWQQIEYLDVNNPKMCDC</sequence>
<feature type="domain" description="BTB" evidence="1">
    <location>
        <begin position="66"/>
        <end position="129"/>
    </location>
</feature>
<dbReference type="SUPFAM" id="SSF54695">
    <property type="entry name" value="POZ domain"/>
    <property type="match status" value="1"/>
</dbReference>
<feature type="non-terminal residue" evidence="2">
    <location>
        <position position="380"/>
    </location>
</feature>
<dbReference type="Pfam" id="PF00651">
    <property type="entry name" value="BTB"/>
    <property type="match status" value="1"/>
</dbReference>
<dbReference type="CDD" id="cd18186">
    <property type="entry name" value="BTB_POZ_ZBTB_KLHL-like"/>
    <property type="match status" value="1"/>
</dbReference>
<dbReference type="Pfam" id="PF15881">
    <property type="entry name" value="DUF4734"/>
    <property type="match status" value="1"/>
</dbReference>
<dbReference type="EMBL" id="CP012524">
    <property type="protein sequence ID" value="ALC41790.1"/>
    <property type="molecule type" value="Genomic_DNA"/>
</dbReference>